<evidence type="ECO:0000259" key="8">
    <source>
        <dbReference type="Pfam" id="PF02687"/>
    </source>
</evidence>
<dbReference type="InterPro" id="IPR051447">
    <property type="entry name" value="Lipoprotein-release_system"/>
</dbReference>
<gene>
    <name evidence="10" type="ORF">GCM10007392_34700</name>
</gene>
<dbReference type="InterPro" id="IPR025857">
    <property type="entry name" value="MacB_PCD"/>
</dbReference>
<feature type="transmembrane region" description="Helical" evidence="7">
    <location>
        <begin position="20"/>
        <end position="40"/>
    </location>
</feature>
<evidence type="ECO:0000256" key="2">
    <source>
        <dbReference type="ARBA" id="ARBA00005236"/>
    </source>
</evidence>
<organism evidence="10 11">
    <name type="scientific">Saccharospirillum salsuginis</name>
    <dbReference type="NCBI Taxonomy" id="418750"/>
    <lineage>
        <taxon>Bacteria</taxon>
        <taxon>Pseudomonadati</taxon>
        <taxon>Pseudomonadota</taxon>
        <taxon>Gammaproteobacteria</taxon>
        <taxon>Oceanospirillales</taxon>
        <taxon>Saccharospirillaceae</taxon>
        <taxon>Saccharospirillum</taxon>
    </lineage>
</organism>
<feature type="transmembrane region" description="Helical" evidence="7">
    <location>
        <begin position="271"/>
        <end position="293"/>
    </location>
</feature>
<evidence type="ECO:0000256" key="4">
    <source>
        <dbReference type="ARBA" id="ARBA00022692"/>
    </source>
</evidence>
<feature type="transmembrane region" description="Helical" evidence="7">
    <location>
        <begin position="313"/>
        <end position="346"/>
    </location>
</feature>
<dbReference type="Proteomes" id="UP000626148">
    <property type="component" value="Unassembled WGS sequence"/>
</dbReference>
<keyword evidence="4 7" id="KW-0812">Transmembrane</keyword>
<keyword evidence="11" id="KW-1185">Reference proteome</keyword>
<keyword evidence="6 7" id="KW-0472">Membrane</keyword>
<comment type="similarity">
    <text evidence="2">Belongs to the ABC-4 integral membrane protein family. LolC/E subfamily.</text>
</comment>
<feature type="domain" description="MacB-like periplasmic core" evidence="9">
    <location>
        <begin position="19"/>
        <end position="234"/>
    </location>
</feature>
<dbReference type="AlphaFoldDB" id="A0A918NFN8"/>
<dbReference type="Pfam" id="PF02687">
    <property type="entry name" value="FtsX"/>
    <property type="match status" value="1"/>
</dbReference>
<dbReference type="PANTHER" id="PTHR30489:SF0">
    <property type="entry name" value="LIPOPROTEIN-RELEASING SYSTEM TRANSMEMBRANE PROTEIN LOLE"/>
    <property type="match status" value="1"/>
</dbReference>
<evidence type="ECO:0000313" key="11">
    <source>
        <dbReference type="Proteomes" id="UP000626148"/>
    </source>
</evidence>
<proteinExistence type="inferred from homology"/>
<dbReference type="RefSeq" id="WP_189611042.1">
    <property type="nucleotide sequence ID" value="NZ_BMXR01000009.1"/>
</dbReference>
<evidence type="ECO:0000256" key="1">
    <source>
        <dbReference type="ARBA" id="ARBA00004651"/>
    </source>
</evidence>
<feature type="transmembrane region" description="Helical" evidence="7">
    <location>
        <begin position="376"/>
        <end position="399"/>
    </location>
</feature>
<sequence>MGLTWRLALRNLMRNKRRTFLTAMIISLSLTALILTDAFIEGMSDAMVRSATRLYSGDAQIHHRDYLAQREESLAIDPDPFLEKLTQETDVSGYAPRVLAFGMISSAANNRAIQVSGIDPDREATVSKLRGAIRDGNYLDSDGPRTQILIGSRLADLLEVELGDRIVVSVNNQDTQGAEQQLFRVSGIFHFNARALDENTAFVLLPRLQEMMGLGESVHEIAFNFEEANQATQTDRPIWSRLSTDTAVAQGWTELMPQLATMLQLSNSSTLIAAVILFILAGLGVINGMFMSIYERTYEFGVLLAIGTRRTSIFRLILAEGLVLAVGAITIGAILGVVVTATMAAVGIDYGNMEISGVSIAEVIRPEYHINQYTVLPVWVLIMTLIACVYPAVHAARIVPAHALHKSL</sequence>
<keyword evidence="5 7" id="KW-1133">Transmembrane helix</keyword>
<feature type="domain" description="ABC3 transporter permease C-terminal" evidence="8">
    <location>
        <begin position="272"/>
        <end position="399"/>
    </location>
</feature>
<dbReference type="PANTHER" id="PTHR30489">
    <property type="entry name" value="LIPOPROTEIN-RELEASING SYSTEM TRANSMEMBRANE PROTEIN LOLE"/>
    <property type="match status" value="1"/>
</dbReference>
<evidence type="ECO:0000256" key="6">
    <source>
        <dbReference type="ARBA" id="ARBA00023136"/>
    </source>
</evidence>
<comment type="subcellular location">
    <subcellularLocation>
        <location evidence="1">Cell membrane</location>
        <topology evidence="1">Multi-pass membrane protein</topology>
    </subcellularLocation>
</comment>
<protein>
    <submittedName>
        <fullName evidence="10">ABC transporter permease</fullName>
    </submittedName>
</protein>
<dbReference type="EMBL" id="BMXR01000009">
    <property type="protein sequence ID" value="GGX64094.1"/>
    <property type="molecule type" value="Genomic_DNA"/>
</dbReference>
<dbReference type="InterPro" id="IPR003838">
    <property type="entry name" value="ABC3_permease_C"/>
</dbReference>
<evidence type="ECO:0000259" key="9">
    <source>
        <dbReference type="Pfam" id="PF12704"/>
    </source>
</evidence>
<dbReference type="GO" id="GO:0098797">
    <property type="term" value="C:plasma membrane protein complex"/>
    <property type="evidence" value="ECO:0007669"/>
    <property type="project" value="TreeGrafter"/>
</dbReference>
<evidence type="ECO:0000256" key="3">
    <source>
        <dbReference type="ARBA" id="ARBA00022475"/>
    </source>
</evidence>
<comment type="caution">
    <text evidence="10">The sequence shown here is derived from an EMBL/GenBank/DDBJ whole genome shotgun (WGS) entry which is preliminary data.</text>
</comment>
<dbReference type="GO" id="GO:0044874">
    <property type="term" value="P:lipoprotein localization to outer membrane"/>
    <property type="evidence" value="ECO:0007669"/>
    <property type="project" value="TreeGrafter"/>
</dbReference>
<accession>A0A918NFN8</accession>
<evidence type="ECO:0000256" key="5">
    <source>
        <dbReference type="ARBA" id="ARBA00022989"/>
    </source>
</evidence>
<reference evidence="10" key="2">
    <citation type="submission" date="2020-09" db="EMBL/GenBank/DDBJ databases">
        <authorList>
            <person name="Sun Q."/>
            <person name="Kim S."/>
        </authorList>
    </citation>
    <scope>NUCLEOTIDE SEQUENCE</scope>
    <source>
        <strain evidence="10">KCTC 22169</strain>
    </source>
</reference>
<reference evidence="10" key="1">
    <citation type="journal article" date="2014" name="Int. J. Syst. Evol. Microbiol.">
        <title>Complete genome sequence of Corynebacterium casei LMG S-19264T (=DSM 44701T), isolated from a smear-ripened cheese.</title>
        <authorList>
            <consortium name="US DOE Joint Genome Institute (JGI-PGF)"/>
            <person name="Walter F."/>
            <person name="Albersmeier A."/>
            <person name="Kalinowski J."/>
            <person name="Ruckert C."/>
        </authorList>
    </citation>
    <scope>NUCLEOTIDE SEQUENCE</scope>
    <source>
        <strain evidence="10">KCTC 22169</strain>
    </source>
</reference>
<keyword evidence="3" id="KW-1003">Cell membrane</keyword>
<evidence type="ECO:0000256" key="7">
    <source>
        <dbReference type="SAM" id="Phobius"/>
    </source>
</evidence>
<dbReference type="Pfam" id="PF12704">
    <property type="entry name" value="MacB_PCD"/>
    <property type="match status" value="1"/>
</dbReference>
<evidence type="ECO:0000313" key="10">
    <source>
        <dbReference type="EMBL" id="GGX64094.1"/>
    </source>
</evidence>
<name>A0A918NFN8_9GAMM</name>